<dbReference type="PANTHER" id="PTHR23160">
    <property type="entry name" value="SYNAPTONEMAL COMPLEX PROTEIN-RELATED"/>
    <property type="match status" value="1"/>
</dbReference>
<evidence type="ECO:0000256" key="1">
    <source>
        <dbReference type="ARBA" id="ARBA00023054"/>
    </source>
</evidence>
<feature type="transmembrane region" description="Helical" evidence="4">
    <location>
        <begin position="802"/>
        <end position="823"/>
    </location>
</feature>
<protein>
    <submittedName>
        <fullName evidence="5">Uncharacterized protein</fullName>
    </submittedName>
</protein>
<keyword evidence="4" id="KW-1133">Transmembrane helix</keyword>
<dbReference type="Proteomes" id="UP001628156">
    <property type="component" value="Unassembled WGS sequence"/>
</dbReference>
<keyword evidence="4" id="KW-0812">Transmembrane</keyword>
<name>A0ABQ0D7L3_9EUKA</name>
<organism evidence="5 6">
    <name type="scientific">Entamoeba nuttalli</name>
    <dbReference type="NCBI Taxonomy" id="412467"/>
    <lineage>
        <taxon>Eukaryota</taxon>
        <taxon>Amoebozoa</taxon>
        <taxon>Evosea</taxon>
        <taxon>Archamoebae</taxon>
        <taxon>Mastigamoebida</taxon>
        <taxon>Entamoebidae</taxon>
        <taxon>Entamoeba</taxon>
    </lineage>
</organism>
<evidence type="ECO:0000256" key="3">
    <source>
        <dbReference type="SAM" id="MobiDB-lite"/>
    </source>
</evidence>
<sequence length="831" mass="98552">MLKFKELNENIGNIEEVKKLEIEMMKLYDTKTQYIQTQCRGLLDKTIQTRDEIKKENTKLKTAISFMRESADREKKYYQEQYLKKESEANTHKRRVEEIEVEKKSLEDNMNKLKEEKQKVDDERNLAIDEMMKLKEELENEKLNLIKLKDINETLEAQLKVEKKKKIEGVDELKYQIAKSQKTKEETEKKLNKEIEKLKQTNREISKKLEEEIKKKEDAKEMAKAELTSSFKKLLNAVKEETEKSYQTEINQLKREIEELQKKKGNEMRNEIQPLKRKIEEIELTRKEEKEVHKKEIKDIELQKEKEIKEIKDGLTQEINQLKNEKENIEYKLNIELNDKKSEINKLKQKITSNETKEKKLINQIETLKTELSKKEQEIVEMKEAEEKLKTENEGIKEENKQLIEVSKTKEKEQQEIINQKNIDIQKVNDELNQMKTANTTITSELFKEQTTNKTLQNEINTALKIIDEMEKEIDSFTIWIPLEESFLGTDKLIQLNHGLIKEELHIPIRRGIKDNEQVKVGEYTFTIRIFPHKYCWREGDDLYINIKDCEFFTHPSGRKFSVLKEMLNTDKYLLKTREQKHWGYNENGDCYLVKERPDETMPLSNKVDELKKHYLEGKNMLIQAIKKTQKILLDDFSKQNTTRDTEYKTKLQEVNDKEKQVNDKEKHVNDKEKHVNDKEKQVNQTKDQLKTKEKQIKQKQKSLDEEKETIEKQKKGLIKKLETSIKIINEEQISTWANQLVIFEKNKNTFKDIITHALNERLNGKGSVEDKINKLFAELSEKIQTLEDVQFILKQNGSNSFVNPLIVVTGIVVVVVGIFIGYNSIYKNQK</sequence>
<evidence type="ECO:0000256" key="4">
    <source>
        <dbReference type="SAM" id="Phobius"/>
    </source>
</evidence>
<evidence type="ECO:0000256" key="2">
    <source>
        <dbReference type="SAM" id="Coils"/>
    </source>
</evidence>
<keyword evidence="1 2" id="KW-0175">Coiled coil</keyword>
<reference evidence="5 6" key="1">
    <citation type="journal article" date="2019" name="PLoS Negl. Trop. Dis.">
        <title>Whole genome sequencing of Entamoeba nuttalli reveals mammalian host-related molecular signatures and a novel octapeptide-repeat surface protein.</title>
        <authorList>
            <person name="Tanaka M."/>
            <person name="Makiuchi T."/>
            <person name="Komiyama T."/>
            <person name="Shiina T."/>
            <person name="Osaki K."/>
            <person name="Tachibana H."/>
        </authorList>
    </citation>
    <scope>NUCLEOTIDE SEQUENCE [LARGE SCALE GENOMIC DNA]</scope>
    <source>
        <strain evidence="5 6">P19-061405</strain>
    </source>
</reference>
<keyword evidence="6" id="KW-1185">Reference proteome</keyword>
<keyword evidence="4" id="KW-0472">Membrane</keyword>
<evidence type="ECO:0000313" key="6">
    <source>
        <dbReference type="Proteomes" id="UP001628156"/>
    </source>
</evidence>
<feature type="coiled-coil region" evidence="2">
    <location>
        <begin position="82"/>
        <end position="473"/>
    </location>
</feature>
<accession>A0ABQ0D7L3</accession>
<evidence type="ECO:0000313" key="5">
    <source>
        <dbReference type="EMBL" id="GAB1218845.1"/>
    </source>
</evidence>
<feature type="region of interest" description="Disordered" evidence="3">
    <location>
        <begin position="656"/>
        <end position="708"/>
    </location>
</feature>
<dbReference type="PANTHER" id="PTHR23160:SF19">
    <property type="entry name" value="MYOSIN HEAVY CHAIN-RELATED PROTEIN"/>
    <property type="match status" value="1"/>
</dbReference>
<gene>
    <name evidence="5" type="ORF">ENUP19_0004G0076</name>
</gene>
<dbReference type="EMBL" id="BAAFRS010000004">
    <property type="protein sequence ID" value="GAB1218845.1"/>
    <property type="molecule type" value="Genomic_DNA"/>
</dbReference>
<comment type="caution">
    <text evidence="5">The sequence shown here is derived from an EMBL/GenBank/DDBJ whole genome shotgun (WGS) entry which is preliminary data.</text>
</comment>
<proteinExistence type="predicted"/>